<keyword evidence="3" id="KW-1185">Reference proteome</keyword>
<gene>
    <name evidence="2" type="ordered locus">Tter_2337</name>
</gene>
<accession>D1CHL5</accession>
<dbReference type="InterPro" id="IPR010753">
    <property type="entry name" value="DUF1330"/>
</dbReference>
<dbReference type="PANTHER" id="PTHR41521">
    <property type="match status" value="1"/>
</dbReference>
<dbReference type="eggNOG" id="COG5470">
    <property type="taxonomic scope" value="Bacteria"/>
</dbReference>
<organism evidence="2 3">
    <name type="scientific">Thermobaculum terrenum (strain ATCC BAA-798 / CCMEE 7001 / YNP1)</name>
    <dbReference type="NCBI Taxonomy" id="525904"/>
    <lineage>
        <taxon>Bacteria</taxon>
        <taxon>Bacillati</taxon>
        <taxon>Chloroflexota</taxon>
        <taxon>Chloroflexia</taxon>
        <taxon>Candidatus Thermobaculales</taxon>
        <taxon>Candidatus Thermobaculaceae</taxon>
        <taxon>Thermobaculum</taxon>
    </lineage>
</organism>
<dbReference type="Gene3D" id="3.30.70.100">
    <property type="match status" value="1"/>
</dbReference>
<evidence type="ECO:0000259" key="1">
    <source>
        <dbReference type="Pfam" id="PF07045"/>
    </source>
</evidence>
<evidence type="ECO:0000313" key="3">
    <source>
        <dbReference type="Proteomes" id="UP000000323"/>
    </source>
</evidence>
<dbReference type="EMBL" id="CP001826">
    <property type="protein sequence ID" value="ACZ43236.1"/>
    <property type="molecule type" value="Genomic_DNA"/>
</dbReference>
<dbReference type="HOGENOM" id="CLU_145407_1_2_0"/>
<dbReference type="SUPFAM" id="SSF54909">
    <property type="entry name" value="Dimeric alpha+beta barrel"/>
    <property type="match status" value="1"/>
</dbReference>
<dbReference type="InterPro" id="IPR011008">
    <property type="entry name" value="Dimeric_a/b-barrel"/>
</dbReference>
<name>D1CHL5_THET1</name>
<dbReference type="Proteomes" id="UP000000323">
    <property type="component" value="Chromosome 2"/>
</dbReference>
<dbReference type="PANTHER" id="PTHR41521:SF4">
    <property type="entry name" value="BLR0684 PROTEIN"/>
    <property type="match status" value="1"/>
</dbReference>
<sequence>MAAYVIGIVRIRDPERYMQEYVPLSGPSVEQYGGRFLARGGAHEVLEGDLGADRVVIIEFDDVEAAQRWWSSPEYEAAKAKRRGASEANFFLVEGVSKLG</sequence>
<protein>
    <recommendedName>
        <fullName evidence="1">DUF1330 domain-containing protein</fullName>
    </recommendedName>
</protein>
<dbReference type="Pfam" id="PF07045">
    <property type="entry name" value="DUF1330"/>
    <property type="match status" value="1"/>
</dbReference>
<proteinExistence type="predicted"/>
<evidence type="ECO:0000313" key="2">
    <source>
        <dbReference type="EMBL" id="ACZ43236.1"/>
    </source>
</evidence>
<dbReference type="OrthoDB" id="516779at2"/>
<dbReference type="RefSeq" id="WP_012876267.1">
    <property type="nucleotide sequence ID" value="NC_013526.1"/>
</dbReference>
<dbReference type="KEGG" id="ttr:Tter_2337"/>
<dbReference type="STRING" id="525904.Tter_2337"/>
<dbReference type="AlphaFoldDB" id="D1CHL5"/>
<reference evidence="3" key="1">
    <citation type="journal article" date="2010" name="Stand. Genomic Sci.">
        <title>Complete genome sequence of 'Thermobaculum terrenum' type strain (YNP1).</title>
        <authorList>
            <person name="Kiss H."/>
            <person name="Cleland D."/>
            <person name="Lapidus A."/>
            <person name="Lucas S."/>
            <person name="Glavina Del Rio T."/>
            <person name="Nolan M."/>
            <person name="Tice H."/>
            <person name="Han C."/>
            <person name="Goodwin L."/>
            <person name="Pitluck S."/>
            <person name="Liolios K."/>
            <person name="Ivanova N."/>
            <person name="Mavromatis K."/>
            <person name="Ovchinnikova G."/>
            <person name="Pati A."/>
            <person name="Chen A."/>
            <person name="Palaniappan K."/>
            <person name="Land M."/>
            <person name="Hauser L."/>
            <person name="Chang Y."/>
            <person name="Jeffries C."/>
            <person name="Lu M."/>
            <person name="Brettin T."/>
            <person name="Detter J."/>
            <person name="Goker M."/>
            <person name="Tindall B."/>
            <person name="Beck B."/>
            <person name="McDermott T."/>
            <person name="Woyke T."/>
            <person name="Bristow J."/>
            <person name="Eisen J."/>
            <person name="Markowitz V."/>
            <person name="Hugenholtz P."/>
            <person name="Kyrpides N."/>
            <person name="Klenk H."/>
            <person name="Cheng J."/>
        </authorList>
    </citation>
    <scope>NUCLEOTIDE SEQUENCE [LARGE SCALE GENOMIC DNA]</scope>
    <source>
        <strain evidence="3">ATCC BAA-798 / YNP1</strain>
    </source>
</reference>
<feature type="domain" description="DUF1330" evidence="1">
    <location>
        <begin position="3"/>
        <end position="96"/>
    </location>
</feature>